<proteinExistence type="predicted"/>
<name>A0A9D1V8M0_9FIRM</name>
<keyword evidence="1" id="KW-0472">Membrane</keyword>
<dbReference type="Proteomes" id="UP000824204">
    <property type="component" value="Unassembled WGS sequence"/>
</dbReference>
<feature type="transmembrane region" description="Helical" evidence="1">
    <location>
        <begin position="60"/>
        <end position="82"/>
    </location>
</feature>
<comment type="caution">
    <text evidence="2">The sequence shown here is derived from an EMBL/GenBank/DDBJ whole genome shotgun (WGS) entry which is preliminary data.</text>
</comment>
<evidence type="ECO:0000313" key="2">
    <source>
        <dbReference type="EMBL" id="HIX08165.1"/>
    </source>
</evidence>
<gene>
    <name evidence="2" type="ORF">H9741_06830</name>
</gene>
<evidence type="ECO:0000313" key="3">
    <source>
        <dbReference type="Proteomes" id="UP000824204"/>
    </source>
</evidence>
<dbReference type="AlphaFoldDB" id="A0A9D1V8M0"/>
<accession>A0A9D1V8M0</accession>
<sequence length="100" mass="11429">MIAFNYVAELGSELGQNMVLAAALLRIASDLFGVYLISKRQCDAYKGDIYFRLGWNNFKISLRAILAFNVLLLFVAAVKIFLQKILEWSVHERKSKQKSK</sequence>
<protein>
    <submittedName>
        <fullName evidence="2">Uncharacterized protein</fullName>
    </submittedName>
</protein>
<evidence type="ECO:0000256" key="1">
    <source>
        <dbReference type="SAM" id="Phobius"/>
    </source>
</evidence>
<keyword evidence="1" id="KW-0812">Transmembrane</keyword>
<reference evidence="2" key="1">
    <citation type="journal article" date="2021" name="PeerJ">
        <title>Extensive microbial diversity within the chicken gut microbiome revealed by metagenomics and culture.</title>
        <authorList>
            <person name="Gilroy R."/>
            <person name="Ravi A."/>
            <person name="Getino M."/>
            <person name="Pursley I."/>
            <person name="Horton D.L."/>
            <person name="Alikhan N.F."/>
            <person name="Baker D."/>
            <person name="Gharbi K."/>
            <person name="Hall N."/>
            <person name="Watson M."/>
            <person name="Adriaenssens E.M."/>
            <person name="Foster-Nyarko E."/>
            <person name="Jarju S."/>
            <person name="Secka A."/>
            <person name="Antonio M."/>
            <person name="Oren A."/>
            <person name="Chaudhuri R.R."/>
            <person name="La Ragione R."/>
            <person name="Hildebrand F."/>
            <person name="Pallen M.J."/>
        </authorList>
    </citation>
    <scope>NUCLEOTIDE SEQUENCE</scope>
    <source>
        <strain evidence="2">811</strain>
    </source>
</reference>
<reference evidence="2" key="2">
    <citation type="submission" date="2021-04" db="EMBL/GenBank/DDBJ databases">
        <authorList>
            <person name="Gilroy R."/>
        </authorList>
    </citation>
    <scope>NUCLEOTIDE SEQUENCE</scope>
    <source>
        <strain evidence="2">811</strain>
    </source>
</reference>
<dbReference type="EMBL" id="DXFX01000085">
    <property type="protein sequence ID" value="HIX08165.1"/>
    <property type="molecule type" value="Genomic_DNA"/>
</dbReference>
<keyword evidence="1" id="KW-1133">Transmembrane helix</keyword>
<organism evidence="2 3">
    <name type="scientific">Candidatus Borkfalkia faecipullorum</name>
    <dbReference type="NCBI Taxonomy" id="2838510"/>
    <lineage>
        <taxon>Bacteria</taxon>
        <taxon>Bacillati</taxon>
        <taxon>Bacillota</taxon>
        <taxon>Clostridia</taxon>
        <taxon>Christensenellales</taxon>
        <taxon>Christensenellaceae</taxon>
        <taxon>Candidatus Borkfalkia</taxon>
    </lineage>
</organism>